<dbReference type="AlphaFoldDB" id="A7S9V6"/>
<keyword evidence="1" id="KW-0472">Membrane</keyword>
<dbReference type="KEGG" id="nve:5511106"/>
<proteinExistence type="predicted"/>
<feature type="transmembrane region" description="Helical" evidence="1">
    <location>
        <begin position="123"/>
        <end position="142"/>
    </location>
</feature>
<feature type="transmembrane region" description="Helical" evidence="1">
    <location>
        <begin position="228"/>
        <end position="252"/>
    </location>
</feature>
<keyword evidence="1" id="KW-1133">Transmembrane helix</keyword>
<gene>
    <name evidence="2" type="ORF">NEMVEDRAFT_v1g243836</name>
</gene>
<name>A7S9V6_NEMVE</name>
<keyword evidence="1" id="KW-0812">Transmembrane</keyword>
<evidence type="ECO:0000313" key="3">
    <source>
        <dbReference type="Proteomes" id="UP000001593"/>
    </source>
</evidence>
<dbReference type="OMA" id="NCWECAS"/>
<dbReference type="OrthoDB" id="5949596at2759"/>
<evidence type="ECO:0000256" key="1">
    <source>
        <dbReference type="SAM" id="Phobius"/>
    </source>
</evidence>
<dbReference type="Proteomes" id="UP000001593">
    <property type="component" value="Unassembled WGS sequence"/>
</dbReference>
<evidence type="ECO:0000313" key="2">
    <source>
        <dbReference type="EMBL" id="EDO39491.1"/>
    </source>
</evidence>
<accession>A7S9V6</accession>
<feature type="transmembrane region" description="Helical" evidence="1">
    <location>
        <begin position="305"/>
        <end position="330"/>
    </location>
</feature>
<dbReference type="InParanoid" id="A7S9V6"/>
<reference evidence="2 3" key="1">
    <citation type="journal article" date="2007" name="Science">
        <title>Sea anemone genome reveals ancestral eumetazoan gene repertoire and genomic organization.</title>
        <authorList>
            <person name="Putnam N.H."/>
            <person name="Srivastava M."/>
            <person name="Hellsten U."/>
            <person name="Dirks B."/>
            <person name="Chapman J."/>
            <person name="Salamov A."/>
            <person name="Terry A."/>
            <person name="Shapiro H."/>
            <person name="Lindquist E."/>
            <person name="Kapitonov V.V."/>
            <person name="Jurka J."/>
            <person name="Genikhovich G."/>
            <person name="Grigoriev I.V."/>
            <person name="Lucas S.M."/>
            <person name="Steele R.E."/>
            <person name="Finnerty J.R."/>
            <person name="Technau U."/>
            <person name="Martindale M.Q."/>
            <person name="Rokhsar D.S."/>
        </authorList>
    </citation>
    <scope>NUCLEOTIDE SEQUENCE [LARGE SCALE GENOMIC DNA]</scope>
    <source>
        <strain evidence="3">CH2 X CH6</strain>
    </source>
</reference>
<sequence>MCIFNCIGKCIGGTCKCVGKSLMACLRGLCKCFCNPVSAAAGFFIQIFLYAGFQGFNIGTDVGIFLETTKTYAKCYELATTPIYLTNTTNTTDQIYCVNKLANATQSHLMDQLQILTILEGTFFFFICLSGAVYMVHIAVLFPNACRHWRDDNFENMLAEASPYYSKVLQIHTYFLLLESVIHDVPMSCLAIEMCAQMWGIGGINCWECASSLEALPAPHAQPGCEMWLGLLLGSIALVSIYKGILPLYAWIGNPFCWACYPLRICVVLPAGFLYCVLVLAPSMGVALNRLFLVEPLMRQEMGTYADTIWTFGLFFYGIIAIVCVVYWLLCGKCICVMCCECKKKDAKDGSAGCLCC</sequence>
<keyword evidence="3" id="KW-1185">Reference proteome</keyword>
<dbReference type="EMBL" id="DS469606">
    <property type="protein sequence ID" value="EDO39491.1"/>
    <property type="molecule type" value="Genomic_DNA"/>
</dbReference>
<organism evidence="2 3">
    <name type="scientific">Nematostella vectensis</name>
    <name type="common">Starlet sea anemone</name>
    <dbReference type="NCBI Taxonomy" id="45351"/>
    <lineage>
        <taxon>Eukaryota</taxon>
        <taxon>Metazoa</taxon>
        <taxon>Cnidaria</taxon>
        <taxon>Anthozoa</taxon>
        <taxon>Hexacorallia</taxon>
        <taxon>Actiniaria</taxon>
        <taxon>Edwardsiidae</taxon>
        <taxon>Nematostella</taxon>
    </lineage>
</organism>
<feature type="transmembrane region" description="Helical" evidence="1">
    <location>
        <begin position="272"/>
        <end position="293"/>
    </location>
</feature>
<dbReference type="HOGENOM" id="CLU_776840_0_0_1"/>
<protein>
    <submittedName>
        <fullName evidence="2">Uncharacterized protein</fullName>
    </submittedName>
</protein>